<accession>A0AAV9VZJ0</accession>
<organism evidence="6 7">
    <name type="scientific">Arthrobotrys musiformis</name>
    <dbReference type="NCBI Taxonomy" id="47236"/>
    <lineage>
        <taxon>Eukaryota</taxon>
        <taxon>Fungi</taxon>
        <taxon>Dikarya</taxon>
        <taxon>Ascomycota</taxon>
        <taxon>Pezizomycotina</taxon>
        <taxon>Orbiliomycetes</taxon>
        <taxon>Orbiliales</taxon>
        <taxon>Orbiliaceae</taxon>
        <taxon>Arthrobotrys</taxon>
    </lineage>
</organism>
<comment type="caution">
    <text evidence="6">The sequence shown here is derived from an EMBL/GenBank/DDBJ whole genome shotgun (WGS) entry which is preliminary data.</text>
</comment>
<feature type="region of interest" description="Disordered" evidence="4">
    <location>
        <begin position="627"/>
        <end position="681"/>
    </location>
</feature>
<comment type="subcellular location">
    <subcellularLocation>
        <location evidence="1">Nucleus</location>
    </subcellularLocation>
</comment>
<protein>
    <recommendedName>
        <fullName evidence="5">DNA endonuclease activator Ctp1 C-terminal domain-containing protein</fullName>
    </recommendedName>
</protein>
<keyword evidence="2" id="KW-0227">DNA damage</keyword>
<keyword evidence="3" id="KW-0539">Nucleus</keyword>
<feature type="region of interest" description="Disordered" evidence="4">
    <location>
        <begin position="381"/>
        <end position="601"/>
    </location>
</feature>
<dbReference type="GO" id="GO:0005634">
    <property type="term" value="C:nucleus"/>
    <property type="evidence" value="ECO:0007669"/>
    <property type="project" value="UniProtKB-SubCell"/>
</dbReference>
<keyword evidence="7" id="KW-1185">Reference proteome</keyword>
<feature type="compositionally biased region" description="Polar residues" evidence="4">
    <location>
        <begin position="222"/>
        <end position="235"/>
    </location>
</feature>
<gene>
    <name evidence="6" type="ORF">TWF481_011131</name>
</gene>
<feature type="region of interest" description="Disordered" evidence="4">
    <location>
        <begin position="201"/>
        <end position="312"/>
    </location>
</feature>
<evidence type="ECO:0000313" key="7">
    <source>
        <dbReference type="Proteomes" id="UP001370758"/>
    </source>
</evidence>
<sequence length="835" mass="92891">MTTLIDQDPIFGPLLQRSEVFRQELTAAIAAAALSNKESQCQYQSRISTLEVEIERLRKASATADSDVHTPGPSHTIDGVEYVTKDEYNKILKSLQHTGKKYHAVKHRLEGFTSDDAEPGKETPQGQQQLRREFEMERAKVKEFERKFGTLTQLLDVTQSAIKALMKTDTDAMKQYKKYLEEDDRWKAEILEKGTITAADFDRRPSRDPWPNIAGPLKHLSKSITSNNIMRTRGQSMPPPPRTGSTTSTSTPCPPTKLPLQPIKAAPPSPIDAPTQDPDATSDEEEQYDHDDDGDEPESVLQKFSPTSRAIMRKPGSETLAVLHPEPFSPTQSKVTDVDWEVTEDAFANIKSEPMSEPDWYSKYGYSRLVDGEQETFDLDNVTVPRPTSTGIRSFGQMITSPEKEGIRSPFLTQSSSFSQQTRSSGTARERQSAIPGSKVVQNEPIVVSDTTEKGFATFQPPEQTGKEKGTPTSIANLEASPANPQPSSKPEPLQEPAARVEAPVATAPRNPLGEIPDPNGLLEPGSTSIDNLQPASRKNQPDVLFANKESNDKENPPTRKNLTNLLSTPTQNNRLPPSTAARSTGALKLKRRSLGSMSATKIPVKRSSLVFHPHDQATGLAEITHTATPNFATPGEKRAPEGLQGGSSHKKKQRIEEPTTPTEATAKKPDNPFSPSKYRINKAKNDGLDFAFGEVVRDKARKDCLPKCVKECCRDLASGKLHEMWEPPAPYTSAKFGARDSSPPAPDEDGGEAKRNQQYNDWNIAREKSERNLQFGRHRAQHQKAQEVMGYWESDFPTTQQLEEQRKESEKRYMEKGFDRYEQATKGGMYERRT</sequence>
<reference evidence="6 7" key="1">
    <citation type="submission" date="2023-08" db="EMBL/GenBank/DDBJ databases">
        <authorList>
            <person name="Palmer J.M."/>
        </authorList>
    </citation>
    <scope>NUCLEOTIDE SEQUENCE [LARGE SCALE GENOMIC DNA]</scope>
    <source>
        <strain evidence="6 7">TWF481</strain>
    </source>
</reference>
<feature type="compositionally biased region" description="Polar residues" evidence="4">
    <location>
        <begin position="386"/>
        <end position="400"/>
    </location>
</feature>
<evidence type="ECO:0000259" key="5">
    <source>
        <dbReference type="Pfam" id="PF08573"/>
    </source>
</evidence>
<name>A0AAV9VZJ0_9PEZI</name>
<feature type="compositionally biased region" description="Polar residues" evidence="4">
    <location>
        <begin position="526"/>
        <end position="539"/>
    </location>
</feature>
<feature type="region of interest" description="Disordered" evidence="4">
    <location>
        <begin position="722"/>
        <end position="761"/>
    </location>
</feature>
<dbReference type="EMBL" id="JAVHJL010000008">
    <property type="protein sequence ID" value="KAK6498543.1"/>
    <property type="molecule type" value="Genomic_DNA"/>
</dbReference>
<evidence type="ECO:0000313" key="6">
    <source>
        <dbReference type="EMBL" id="KAK6498543.1"/>
    </source>
</evidence>
<feature type="compositionally biased region" description="Acidic residues" evidence="4">
    <location>
        <begin position="280"/>
        <end position="298"/>
    </location>
</feature>
<dbReference type="Pfam" id="PF08573">
    <property type="entry name" value="SAE2"/>
    <property type="match status" value="1"/>
</dbReference>
<feature type="domain" description="DNA endonuclease activator Ctp1 C-terminal" evidence="5">
    <location>
        <begin position="692"/>
        <end position="802"/>
    </location>
</feature>
<proteinExistence type="predicted"/>
<evidence type="ECO:0000256" key="4">
    <source>
        <dbReference type="SAM" id="MobiDB-lite"/>
    </source>
</evidence>
<feature type="compositionally biased region" description="Polar residues" evidence="4">
    <location>
        <begin position="559"/>
        <end position="583"/>
    </location>
</feature>
<dbReference type="Proteomes" id="UP001370758">
    <property type="component" value="Unassembled WGS sequence"/>
</dbReference>
<feature type="region of interest" description="Disordered" evidence="4">
    <location>
        <begin position="111"/>
        <end position="130"/>
    </location>
</feature>
<dbReference type="GO" id="GO:0006281">
    <property type="term" value="P:DNA repair"/>
    <property type="evidence" value="ECO:0007669"/>
    <property type="project" value="InterPro"/>
</dbReference>
<evidence type="ECO:0000256" key="1">
    <source>
        <dbReference type="ARBA" id="ARBA00004123"/>
    </source>
</evidence>
<evidence type="ECO:0000256" key="3">
    <source>
        <dbReference type="ARBA" id="ARBA00023242"/>
    </source>
</evidence>
<evidence type="ECO:0000256" key="2">
    <source>
        <dbReference type="ARBA" id="ARBA00022763"/>
    </source>
</evidence>
<dbReference type="InterPro" id="IPR013882">
    <property type="entry name" value="Ctp1_C"/>
</dbReference>
<feature type="compositionally biased region" description="Low complexity" evidence="4">
    <location>
        <begin position="408"/>
        <end position="425"/>
    </location>
</feature>
<dbReference type="AlphaFoldDB" id="A0AAV9VZJ0"/>